<protein>
    <submittedName>
        <fullName evidence="2">Uncharacterized protein</fullName>
    </submittedName>
</protein>
<gene>
    <name evidence="2" type="ORF">A3Q56_05912</name>
</gene>
<evidence type="ECO:0000313" key="2">
    <source>
        <dbReference type="EMBL" id="OAF66367.1"/>
    </source>
</evidence>
<proteinExistence type="predicted"/>
<evidence type="ECO:0000313" key="3">
    <source>
        <dbReference type="Proteomes" id="UP000078046"/>
    </source>
</evidence>
<name>A0A177AWH5_9BILA</name>
<dbReference type="AlphaFoldDB" id="A0A177AWH5"/>
<dbReference type="Proteomes" id="UP000078046">
    <property type="component" value="Unassembled WGS sequence"/>
</dbReference>
<organism evidence="2 3">
    <name type="scientific">Intoshia linei</name>
    <dbReference type="NCBI Taxonomy" id="1819745"/>
    <lineage>
        <taxon>Eukaryota</taxon>
        <taxon>Metazoa</taxon>
        <taxon>Spiralia</taxon>
        <taxon>Lophotrochozoa</taxon>
        <taxon>Mesozoa</taxon>
        <taxon>Orthonectida</taxon>
        <taxon>Rhopaluridae</taxon>
        <taxon>Intoshia</taxon>
    </lineage>
</organism>
<dbReference type="EMBL" id="LWCA01000953">
    <property type="protein sequence ID" value="OAF66367.1"/>
    <property type="molecule type" value="Genomic_DNA"/>
</dbReference>
<sequence length="542" mass="62762">MSSSDTTSSESNSSGFEEPMFTVEELESEQSLLNIGHTLDQILLFDNLAGITNYNSRANYRTCNICCLTILRETYDHHYALRHEKLIENFSSIEKLDIHTITKRVRAPTTKKTTKSSKKCKKSRKKAKSKRKVPIKKKVQIKVDVIKSIPTETAVKDQIPSIIPSEFIPKITIKKSLLKNSTKGSNFKPIEQIEIKEVIESEFIESDINKEKLTENNANLTFESINTISSSDEEVEFNPVKSSPLSETVSLETQVLQSSDTELEKNMKSFLEPNHDIESFLDEFLVFSEISTEDALFNRDLQVWQPPINSNVTEPQPEVVLNNSQPVRQTLQHPPPASSTQYQPLPPRLYSTQRGYLRPAFNQVNIPQYTNQNYRYIYPQYQNSSNYQYKPAPQNIMYQNGHIGFHNVNRNVLEYHNQIQYTQIFNPNNGTYQNQKYFVQQNAINPQNVHYLQNNNIMINNYQNNSAMVNQNQMLYNPNNYTQLNHIQQVPLNNVGQINTNYVRRNVPMTSIVRLQRKNNTTHAPNMIRHVSNRKNQNNMFE</sequence>
<reference evidence="2 3" key="1">
    <citation type="submission" date="2016-04" db="EMBL/GenBank/DDBJ databases">
        <title>The genome of Intoshia linei affirms orthonectids as highly simplified spiralians.</title>
        <authorList>
            <person name="Mikhailov K.V."/>
            <person name="Slusarev G.S."/>
            <person name="Nikitin M.A."/>
            <person name="Logacheva M.D."/>
            <person name="Penin A."/>
            <person name="Aleoshin V."/>
            <person name="Panchin Y.V."/>
        </authorList>
    </citation>
    <scope>NUCLEOTIDE SEQUENCE [LARGE SCALE GENOMIC DNA]</scope>
    <source>
        <strain evidence="2">Intl2013</strain>
        <tissue evidence="2">Whole animal</tissue>
    </source>
</reference>
<feature type="compositionally biased region" description="Basic residues" evidence="1">
    <location>
        <begin position="112"/>
        <end position="132"/>
    </location>
</feature>
<accession>A0A177AWH5</accession>
<comment type="caution">
    <text evidence="2">The sequence shown here is derived from an EMBL/GenBank/DDBJ whole genome shotgun (WGS) entry which is preliminary data.</text>
</comment>
<feature type="region of interest" description="Disordered" evidence="1">
    <location>
        <begin position="104"/>
        <end position="132"/>
    </location>
</feature>
<evidence type="ECO:0000256" key="1">
    <source>
        <dbReference type="SAM" id="MobiDB-lite"/>
    </source>
</evidence>
<keyword evidence="3" id="KW-1185">Reference proteome</keyword>